<dbReference type="PANTHER" id="PTHR22684:SF0">
    <property type="entry name" value="RIBOSOME QUALITY CONTROL COMPLEX SUBUNIT TCF25"/>
    <property type="match status" value="1"/>
</dbReference>
<accession>A0A9P1I4P3</accession>
<evidence type="ECO:0000313" key="3">
    <source>
        <dbReference type="Proteomes" id="UP001152747"/>
    </source>
</evidence>
<sequence length="608" mass="70651">MSKSQIKRLAEQEELARQEENDEIETEEPVRRGPANRFAFFDDENDNDDNDQDKAREKNKKKRKNKKNKEKDEDNLTDEQLLDKMMELNNKKSSGNSIKKGIPENLFGEDNENLLEVPAVENLMKIDPKMFDPSAELKKLLGKAFSGTGATSGGNSNSRNSKWKPTGRIVKMKANWPPIKNIGLTMVQDGNDNDIKWFKFVHNSKYEGLERMFWLGEDTMNIGIVQEILQDSWYHLNSLLMLANMYRMQEDVTQSADTIERGIFHCEQMFASQFQPFSWKHRINYLDYENRAFYLLLYRHMMNASHKRCFETALNTAKFIFKMDPQRDPLAILALIDSLSIKARQYTWFLQFYESALEWKNLMYLPNMKYSLALAKFHLAKTDLQKEGASDALATAIRHFPSVVTEILDELQIHPDSLIMNHEYFSSFAANREPDGLKQLTKIYVKQTAELWKTPEILEWLETVTRKVAQGPKDELKLWKERRSKLFVGIAPNIHRLSCLLEYSESNSLTDPVPPPKGRARYRREDHVTRGSDNSFLGGLLHSLYPGYNPEENLEEAVNRNLHDILGRIRNVLQPDVPEQVVIDPEELIRQIREEEEQGRNGEQPGEQ</sequence>
<dbReference type="GO" id="GO:1990112">
    <property type="term" value="C:RQC complex"/>
    <property type="evidence" value="ECO:0007669"/>
    <property type="project" value="TreeGrafter"/>
</dbReference>
<dbReference type="EMBL" id="CANHGI010000001">
    <property type="protein sequence ID" value="CAI5438437.1"/>
    <property type="molecule type" value="Genomic_DNA"/>
</dbReference>
<feature type="compositionally biased region" description="Basic and acidic residues" evidence="1">
    <location>
        <begin position="8"/>
        <end position="19"/>
    </location>
</feature>
<feature type="region of interest" description="Disordered" evidence="1">
    <location>
        <begin position="1"/>
        <end position="80"/>
    </location>
</feature>
<gene>
    <name evidence="2" type="ORF">CAMP_LOCUS1074</name>
</gene>
<comment type="caution">
    <text evidence="2">The sequence shown here is derived from an EMBL/GenBank/DDBJ whole genome shotgun (WGS) entry which is preliminary data.</text>
</comment>
<feature type="compositionally biased region" description="Acidic residues" evidence="1">
    <location>
        <begin position="41"/>
        <end position="51"/>
    </location>
</feature>
<name>A0A9P1I4P3_9PELO</name>
<feature type="compositionally biased region" description="Basic residues" evidence="1">
    <location>
        <begin position="57"/>
        <end position="68"/>
    </location>
</feature>
<evidence type="ECO:0008006" key="4">
    <source>
        <dbReference type="Google" id="ProtNLM"/>
    </source>
</evidence>
<dbReference type="InterPro" id="IPR006994">
    <property type="entry name" value="TCF25/Rqc1"/>
</dbReference>
<proteinExistence type="predicted"/>
<evidence type="ECO:0000313" key="2">
    <source>
        <dbReference type="EMBL" id="CAI5438437.1"/>
    </source>
</evidence>
<protein>
    <recommendedName>
        <fullName evidence="4">Transcription factor 25</fullName>
    </recommendedName>
</protein>
<keyword evidence="3" id="KW-1185">Reference proteome</keyword>
<reference evidence="2" key="1">
    <citation type="submission" date="2022-11" db="EMBL/GenBank/DDBJ databases">
        <authorList>
            <person name="Kikuchi T."/>
        </authorList>
    </citation>
    <scope>NUCLEOTIDE SEQUENCE</scope>
    <source>
        <strain evidence="2">PS1010</strain>
    </source>
</reference>
<dbReference type="OrthoDB" id="205993at2759"/>
<organism evidence="2 3">
    <name type="scientific">Caenorhabditis angaria</name>
    <dbReference type="NCBI Taxonomy" id="860376"/>
    <lineage>
        <taxon>Eukaryota</taxon>
        <taxon>Metazoa</taxon>
        <taxon>Ecdysozoa</taxon>
        <taxon>Nematoda</taxon>
        <taxon>Chromadorea</taxon>
        <taxon>Rhabditida</taxon>
        <taxon>Rhabditina</taxon>
        <taxon>Rhabditomorpha</taxon>
        <taxon>Rhabditoidea</taxon>
        <taxon>Rhabditidae</taxon>
        <taxon>Peloderinae</taxon>
        <taxon>Caenorhabditis</taxon>
    </lineage>
</organism>
<dbReference type="AlphaFoldDB" id="A0A9P1I4P3"/>
<dbReference type="PANTHER" id="PTHR22684">
    <property type="entry name" value="NULP1-RELATED"/>
    <property type="match status" value="1"/>
</dbReference>
<dbReference type="Pfam" id="PF04910">
    <property type="entry name" value="Tcf25"/>
    <property type="match status" value="1"/>
</dbReference>
<dbReference type="Proteomes" id="UP001152747">
    <property type="component" value="Unassembled WGS sequence"/>
</dbReference>
<evidence type="ECO:0000256" key="1">
    <source>
        <dbReference type="SAM" id="MobiDB-lite"/>
    </source>
</evidence>